<protein>
    <submittedName>
        <fullName evidence="2">DUF4158 domain-containing protein</fullName>
    </submittedName>
</protein>
<reference evidence="2 3" key="1">
    <citation type="submission" date="2020-11" db="EMBL/GenBank/DDBJ databases">
        <title>Arthrobacter antarcticus sp. nov., isolated from Antarctic Soil.</title>
        <authorList>
            <person name="Li J."/>
        </authorList>
    </citation>
    <scope>NUCLEOTIDE SEQUENCE [LARGE SCALE GENOMIC DNA]</scope>
    <source>
        <strain evidence="2 3">Z1-20</strain>
    </source>
</reference>
<comment type="caution">
    <text evidence="2">The sequence shown here is derived from an EMBL/GenBank/DDBJ whole genome shotgun (WGS) entry which is preliminary data.</text>
</comment>
<proteinExistence type="predicted"/>
<dbReference type="InterPro" id="IPR025296">
    <property type="entry name" value="DUF4158"/>
</dbReference>
<keyword evidence="3" id="KW-1185">Reference proteome</keyword>
<evidence type="ECO:0000259" key="1">
    <source>
        <dbReference type="Pfam" id="PF13700"/>
    </source>
</evidence>
<sequence>MVSMSRPQDDLLLGWTLVGEDWTLLGNKSGATRLGFALMLKFFELEARFVRSGAEFPDGAVSYVAEQVGVVEAGV</sequence>
<accession>A0A931CSU4</accession>
<dbReference type="AlphaFoldDB" id="A0A931CSU4"/>
<evidence type="ECO:0000313" key="2">
    <source>
        <dbReference type="EMBL" id="MBG0741800.1"/>
    </source>
</evidence>
<dbReference type="EMBL" id="JADNYM010000042">
    <property type="protein sequence ID" value="MBG0741800.1"/>
    <property type="molecule type" value="Genomic_DNA"/>
</dbReference>
<feature type="domain" description="DUF4158" evidence="1">
    <location>
        <begin position="8"/>
        <end position="70"/>
    </location>
</feature>
<gene>
    <name evidence="2" type="ORF">IV500_20820</name>
</gene>
<dbReference type="Pfam" id="PF13700">
    <property type="entry name" value="DUF4158"/>
    <property type="match status" value="1"/>
</dbReference>
<name>A0A931CSU4_9MICC</name>
<dbReference type="RefSeq" id="WP_196398731.1">
    <property type="nucleotide sequence ID" value="NZ_JADNYM010000042.1"/>
</dbReference>
<dbReference type="Proteomes" id="UP000655366">
    <property type="component" value="Unassembled WGS sequence"/>
</dbReference>
<evidence type="ECO:0000313" key="3">
    <source>
        <dbReference type="Proteomes" id="UP000655366"/>
    </source>
</evidence>
<organism evidence="2 3">
    <name type="scientific">Arthrobacter terrae</name>
    <dbReference type="NCBI Taxonomy" id="2935737"/>
    <lineage>
        <taxon>Bacteria</taxon>
        <taxon>Bacillati</taxon>
        <taxon>Actinomycetota</taxon>
        <taxon>Actinomycetes</taxon>
        <taxon>Micrococcales</taxon>
        <taxon>Micrococcaceae</taxon>
        <taxon>Arthrobacter</taxon>
    </lineage>
</organism>